<protein>
    <submittedName>
        <fullName evidence="1">Uncharacterized protein</fullName>
    </submittedName>
</protein>
<dbReference type="Proteomes" id="UP000069697">
    <property type="component" value="Unassembled WGS sequence"/>
</dbReference>
<name>A0A124DXX4_PAEAM</name>
<reference evidence="1 2" key="1">
    <citation type="journal article" date="2016" name="Genome Announc.">
        <title>Draft Genome Sequence of Paenibacillus amylolyticus Heshi-A3, Isolated from Fermented Rice Bran in a Japanese Fermented Seafood Dish.</title>
        <authorList>
            <person name="Akuzawa S."/>
            <person name="Nagaoka J."/>
            <person name="Kanekatsu M."/>
            <person name="Kubota E."/>
            <person name="Ohtake R."/>
            <person name="Suzuki T."/>
            <person name="Kanesaki Y."/>
        </authorList>
    </citation>
    <scope>NUCLEOTIDE SEQUENCE [LARGE SCALE GENOMIC DNA]</scope>
    <source>
        <strain evidence="1 2">Heshi-A3</strain>
    </source>
</reference>
<evidence type="ECO:0000313" key="1">
    <source>
        <dbReference type="EMBL" id="GAS82428.1"/>
    </source>
</evidence>
<proteinExistence type="predicted"/>
<gene>
    <name evidence="1" type="ORF">PAHA3_2502</name>
</gene>
<dbReference type="EMBL" id="BCNV01000001">
    <property type="protein sequence ID" value="GAS82428.1"/>
    <property type="molecule type" value="Genomic_DNA"/>
</dbReference>
<organism evidence="1 2">
    <name type="scientific">Paenibacillus amylolyticus</name>
    <dbReference type="NCBI Taxonomy" id="1451"/>
    <lineage>
        <taxon>Bacteria</taxon>
        <taxon>Bacillati</taxon>
        <taxon>Bacillota</taxon>
        <taxon>Bacilli</taxon>
        <taxon>Bacillales</taxon>
        <taxon>Paenibacillaceae</taxon>
        <taxon>Paenibacillus</taxon>
    </lineage>
</organism>
<accession>A0A124DXX4</accession>
<reference evidence="2" key="2">
    <citation type="submission" date="2016-01" db="EMBL/GenBank/DDBJ databases">
        <title>Draft Genome Sequence of Paenibacillus amylolyticus Heshi-A3 that Was Isolated from Fermented Rice Bran with Aging Salted Mackerel, Which Was Named Heshiko as Traditional Fermented Seafood in Japan.</title>
        <authorList>
            <person name="Akuzawa S."/>
            <person name="Nakagawa J."/>
            <person name="Kanekatsu T."/>
            <person name="Kubota E."/>
            <person name="Ohtake R."/>
            <person name="Suzuki T."/>
            <person name="Kanesaki Y."/>
        </authorList>
    </citation>
    <scope>NUCLEOTIDE SEQUENCE [LARGE SCALE GENOMIC DNA]</scope>
    <source>
        <strain evidence="2">Heshi-A3</strain>
    </source>
</reference>
<evidence type="ECO:0000313" key="2">
    <source>
        <dbReference type="Proteomes" id="UP000069697"/>
    </source>
</evidence>
<sequence>MIRSSAIKPGKTFIGRSGLMRRVNQFRICGANGYGWVGDVFYTPVDRNGKEGKEKSCYSGDFAKWAVEELNPQEPLEKGDRVVMHTCYEARKEKYKDKVWTVTSNPWDLCGSEVVNLEGFNGGFATEYLKKVEV</sequence>
<dbReference type="AlphaFoldDB" id="A0A124DXX4"/>
<dbReference type="RefSeq" id="WP_062834976.1">
    <property type="nucleotide sequence ID" value="NZ_BCNV01000001.1"/>
</dbReference>
<comment type="caution">
    <text evidence="1">The sequence shown here is derived from an EMBL/GenBank/DDBJ whole genome shotgun (WGS) entry which is preliminary data.</text>
</comment>